<evidence type="ECO:0000313" key="11">
    <source>
        <dbReference type="Proteomes" id="UP000053477"/>
    </source>
</evidence>
<dbReference type="Gene3D" id="2.30.30.210">
    <property type="entry name" value="Ribonuclease P/MRP, subunit p29"/>
    <property type="match status" value="1"/>
</dbReference>
<dbReference type="InParanoid" id="A0A0H2S045"/>
<dbReference type="PIRSF" id="PIRSF027081">
    <property type="entry name" value="RNase_P/MRP_p29_subunit"/>
    <property type="match status" value="1"/>
</dbReference>
<keyword evidence="6" id="KW-0255">Endonuclease</keyword>
<dbReference type="GO" id="GO:0016787">
    <property type="term" value="F:hydrolase activity"/>
    <property type="evidence" value="ECO:0007669"/>
    <property type="project" value="UniProtKB-KW"/>
</dbReference>
<dbReference type="InterPro" id="IPR016848">
    <property type="entry name" value="RNase_P/MRP_Rpp29-subunit"/>
</dbReference>
<evidence type="ECO:0000313" key="10">
    <source>
        <dbReference type="EMBL" id="KLO17369.1"/>
    </source>
</evidence>
<dbReference type="PANTHER" id="PTHR13348:SF0">
    <property type="entry name" value="RIBONUCLEASE P PROTEIN SUBUNIT P29"/>
    <property type="match status" value="1"/>
</dbReference>
<dbReference type="SUPFAM" id="SSF101744">
    <property type="entry name" value="Rof/RNase P subunit-like"/>
    <property type="match status" value="1"/>
</dbReference>
<dbReference type="OrthoDB" id="124041at2759"/>
<name>A0A0H2S045_9AGAM</name>
<evidence type="ECO:0000256" key="6">
    <source>
        <dbReference type="ARBA" id="ARBA00022759"/>
    </source>
</evidence>
<evidence type="ECO:0000256" key="3">
    <source>
        <dbReference type="ARBA" id="ARBA00022490"/>
    </source>
</evidence>
<dbReference type="HAMAP" id="MF_00754">
    <property type="entry name" value="RNase_P_1"/>
    <property type="match status" value="1"/>
</dbReference>
<dbReference type="STRING" id="27342.A0A0H2S045"/>
<dbReference type="InterPro" id="IPR002730">
    <property type="entry name" value="Rpp29/RNP1"/>
</dbReference>
<keyword evidence="7" id="KW-0378">Hydrolase</keyword>
<evidence type="ECO:0000256" key="2">
    <source>
        <dbReference type="ARBA" id="ARBA00006181"/>
    </source>
</evidence>
<evidence type="ECO:0000256" key="4">
    <source>
        <dbReference type="ARBA" id="ARBA00022694"/>
    </source>
</evidence>
<dbReference type="GO" id="GO:0004519">
    <property type="term" value="F:endonuclease activity"/>
    <property type="evidence" value="ECO:0007669"/>
    <property type="project" value="UniProtKB-KW"/>
</dbReference>
<keyword evidence="8" id="KW-0539">Nucleus</keyword>
<proteinExistence type="inferred from homology"/>
<dbReference type="SMART" id="SM00538">
    <property type="entry name" value="POP4"/>
    <property type="match status" value="1"/>
</dbReference>
<dbReference type="Pfam" id="PF01868">
    <property type="entry name" value="RNase_P-MRP_p29"/>
    <property type="match status" value="1"/>
</dbReference>
<comment type="similarity">
    <text evidence="2">Belongs to the eukaryotic/archaeal RNase P protein component 1 family.</text>
</comment>
<comment type="subcellular location">
    <subcellularLocation>
        <location evidence="1">Nucleus</location>
    </subcellularLocation>
</comment>
<dbReference type="GO" id="GO:0033204">
    <property type="term" value="F:ribonuclease P RNA binding"/>
    <property type="evidence" value="ECO:0007669"/>
    <property type="project" value="InterPro"/>
</dbReference>
<keyword evidence="4 8" id="KW-0819">tRNA processing</keyword>
<organism evidence="10 11">
    <name type="scientific">Schizopora paradoxa</name>
    <dbReference type="NCBI Taxonomy" id="27342"/>
    <lineage>
        <taxon>Eukaryota</taxon>
        <taxon>Fungi</taxon>
        <taxon>Dikarya</taxon>
        <taxon>Basidiomycota</taxon>
        <taxon>Agaricomycotina</taxon>
        <taxon>Agaricomycetes</taxon>
        <taxon>Hymenochaetales</taxon>
        <taxon>Schizoporaceae</taxon>
        <taxon>Schizopora</taxon>
    </lineage>
</organism>
<evidence type="ECO:0000256" key="9">
    <source>
        <dbReference type="SAM" id="MobiDB-lite"/>
    </source>
</evidence>
<keyword evidence="5" id="KW-0540">Nuclease</keyword>
<sequence length="272" mass="31199">MDIAGPSKTTLNPYQPFLNGKNTRLKFTSKSPFTPQFVETQLQKSSNLDPKALYENRVKGKHLILETSTRSRKENEERQLQRAKERERKKLGGMGRKEAAFTGMWKLEKEQTKYRLFIPLHQLWLGYMSELLGLWKAPEQQTASMPTMPNSAGMHAKLVKADFHGSIISVKQSKNPCLVGVKGIVILETENAFRIITKNDQVKLIPKRNSIFTFSIPLYDIRSNLPKTDEISDVDPLDTIPKMEFELYGNQFCFRSADRASKKFKAKETIEL</sequence>
<dbReference type="GO" id="GO:0001682">
    <property type="term" value="P:tRNA 5'-leader removal"/>
    <property type="evidence" value="ECO:0007669"/>
    <property type="project" value="InterPro"/>
</dbReference>
<dbReference type="InterPro" id="IPR023534">
    <property type="entry name" value="Rof/RNase_P-like"/>
</dbReference>
<feature type="region of interest" description="Disordered" evidence="9">
    <location>
        <begin position="65"/>
        <end position="93"/>
    </location>
</feature>
<keyword evidence="11" id="KW-1185">Reference proteome</keyword>
<dbReference type="FunCoup" id="A0A0H2S045">
    <property type="interactions" value="275"/>
</dbReference>
<dbReference type="GO" id="GO:0006364">
    <property type="term" value="P:rRNA processing"/>
    <property type="evidence" value="ECO:0007669"/>
    <property type="project" value="TreeGrafter"/>
</dbReference>
<dbReference type="InterPro" id="IPR036980">
    <property type="entry name" value="RNase_P/MRP_Rpp29_sf"/>
</dbReference>
<accession>A0A0H2S045</accession>
<reference evidence="10 11" key="1">
    <citation type="submission" date="2015-04" db="EMBL/GenBank/DDBJ databases">
        <title>Complete genome sequence of Schizopora paradoxa KUC8140, a cosmopolitan wood degrader in East Asia.</title>
        <authorList>
            <consortium name="DOE Joint Genome Institute"/>
            <person name="Min B."/>
            <person name="Park H."/>
            <person name="Jang Y."/>
            <person name="Kim J.-J."/>
            <person name="Kim K.H."/>
            <person name="Pangilinan J."/>
            <person name="Lipzen A."/>
            <person name="Riley R."/>
            <person name="Grigoriev I.V."/>
            <person name="Spatafora J.W."/>
            <person name="Choi I.-G."/>
        </authorList>
    </citation>
    <scope>NUCLEOTIDE SEQUENCE [LARGE SCALE GENOMIC DNA]</scope>
    <source>
        <strain evidence="10 11">KUC8140</strain>
    </source>
</reference>
<evidence type="ECO:0000256" key="5">
    <source>
        <dbReference type="ARBA" id="ARBA00022722"/>
    </source>
</evidence>
<evidence type="ECO:0000256" key="1">
    <source>
        <dbReference type="ARBA" id="ARBA00004123"/>
    </source>
</evidence>
<keyword evidence="3" id="KW-0963">Cytoplasm</keyword>
<dbReference type="PANTHER" id="PTHR13348">
    <property type="entry name" value="RIBONUCLEASE P SUBUNIT P29"/>
    <property type="match status" value="1"/>
</dbReference>
<dbReference type="InterPro" id="IPR023538">
    <property type="entry name" value="RNP1"/>
</dbReference>
<dbReference type="EMBL" id="KQ085905">
    <property type="protein sequence ID" value="KLO17369.1"/>
    <property type="molecule type" value="Genomic_DNA"/>
</dbReference>
<dbReference type="AlphaFoldDB" id="A0A0H2S045"/>
<dbReference type="GO" id="GO:0005634">
    <property type="term" value="C:nucleus"/>
    <property type="evidence" value="ECO:0007669"/>
    <property type="project" value="UniProtKB-SubCell"/>
</dbReference>
<evidence type="ECO:0000256" key="7">
    <source>
        <dbReference type="ARBA" id="ARBA00022801"/>
    </source>
</evidence>
<protein>
    <recommendedName>
        <fullName evidence="8">Ribonuclease P protein subunit</fullName>
    </recommendedName>
</protein>
<dbReference type="Proteomes" id="UP000053477">
    <property type="component" value="Unassembled WGS sequence"/>
</dbReference>
<gene>
    <name evidence="10" type="ORF">SCHPADRAFT_887008</name>
</gene>
<feature type="compositionally biased region" description="Basic and acidic residues" evidence="9">
    <location>
        <begin position="69"/>
        <end position="93"/>
    </location>
</feature>
<dbReference type="GO" id="GO:0030677">
    <property type="term" value="C:ribonuclease P complex"/>
    <property type="evidence" value="ECO:0007669"/>
    <property type="project" value="InterPro"/>
</dbReference>
<dbReference type="GO" id="GO:0000172">
    <property type="term" value="C:ribonuclease MRP complex"/>
    <property type="evidence" value="ECO:0007669"/>
    <property type="project" value="InterPro"/>
</dbReference>
<evidence type="ECO:0000256" key="8">
    <source>
        <dbReference type="PIRNR" id="PIRNR027081"/>
    </source>
</evidence>